<sequence length="136" mass="15595">MEFNIANVVKLLSLHFPSESANADFSNIEMEVAEYIKDVLYDLQQENDDLVQLPGDDCEETHTKENDPDFQVVSDKSVAHERFTYPRETMTKIVEMKASGVPLSTIQKNYKMVTDAKQITRFDTYLHGSTRLAEDE</sequence>
<dbReference type="AlphaFoldDB" id="A0AA39IMM4"/>
<protein>
    <submittedName>
        <fullName evidence="1">Uncharacterized protein</fullName>
    </submittedName>
</protein>
<keyword evidence="2" id="KW-1185">Reference proteome</keyword>
<reference evidence="1" key="1">
    <citation type="submission" date="2023-06" db="EMBL/GenBank/DDBJ databases">
        <title>Genomic analysis of the entomopathogenic nematode Steinernema hermaphroditum.</title>
        <authorList>
            <person name="Schwarz E.M."/>
            <person name="Heppert J.K."/>
            <person name="Baniya A."/>
            <person name="Schwartz H.T."/>
            <person name="Tan C.-H."/>
            <person name="Antoshechkin I."/>
            <person name="Sternberg P.W."/>
            <person name="Goodrich-Blair H."/>
            <person name="Dillman A.R."/>
        </authorList>
    </citation>
    <scope>NUCLEOTIDE SEQUENCE</scope>
    <source>
        <strain evidence="1">PS9179</strain>
        <tissue evidence="1">Whole animal</tissue>
    </source>
</reference>
<evidence type="ECO:0000313" key="1">
    <source>
        <dbReference type="EMBL" id="KAK0425859.1"/>
    </source>
</evidence>
<dbReference type="Proteomes" id="UP001175271">
    <property type="component" value="Unassembled WGS sequence"/>
</dbReference>
<proteinExistence type="predicted"/>
<organism evidence="1 2">
    <name type="scientific">Steinernema hermaphroditum</name>
    <dbReference type="NCBI Taxonomy" id="289476"/>
    <lineage>
        <taxon>Eukaryota</taxon>
        <taxon>Metazoa</taxon>
        <taxon>Ecdysozoa</taxon>
        <taxon>Nematoda</taxon>
        <taxon>Chromadorea</taxon>
        <taxon>Rhabditida</taxon>
        <taxon>Tylenchina</taxon>
        <taxon>Panagrolaimomorpha</taxon>
        <taxon>Strongyloidoidea</taxon>
        <taxon>Steinernematidae</taxon>
        <taxon>Steinernema</taxon>
    </lineage>
</organism>
<comment type="caution">
    <text evidence="1">The sequence shown here is derived from an EMBL/GenBank/DDBJ whole genome shotgun (WGS) entry which is preliminary data.</text>
</comment>
<gene>
    <name evidence="1" type="ORF">QR680_009431</name>
</gene>
<accession>A0AA39IMM4</accession>
<dbReference type="EMBL" id="JAUCMV010000001">
    <property type="protein sequence ID" value="KAK0425859.1"/>
    <property type="molecule type" value="Genomic_DNA"/>
</dbReference>
<name>A0AA39IMM4_9BILA</name>
<evidence type="ECO:0000313" key="2">
    <source>
        <dbReference type="Proteomes" id="UP001175271"/>
    </source>
</evidence>